<evidence type="ECO:0000313" key="3">
    <source>
        <dbReference type="EMBL" id="QLG72600.1"/>
    </source>
</evidence>
<dbReference type="InterPro" id="IPR007991">
    <property type="entry name" value="RNA_pol_I_trans_ini_fac_RRN3"/>
</dbReference>
<evidence type="ECO:0000313" key="4">
    <source>
        <dbReference type="Proteomes" id="UP000509704"/>
    </source>
</evidence>
<evidence type="ECO:0000256" key="2">
    <source>
        <dbReference type="SAM" id="MobiDB-lite"/>
    </source>
</evidence>
<dbReference type="GO" id="GO:0006361">
    <property type="term" value="P:transcription initiation at RNA polymerase I promoter"/>
    <property type="evidence" value="ECO:0007669"/>
    <property type="project" value="InterPro"/>
</dbReference>
<feature type="region of interest" description="Disordered" evidence="2">
    <location>
        <begin position="259"/>
        <end position="318"/>
    </location>
</feature>
<name>A0A7H9B1V1_ZYGMR</name>
<accession>A0A7H9B1V1</accession>
<dbReference type="KEGG" id="zmk:HG535_0D03080"/>
<sequence>MMMAFENIGKRPAQDLAANRIEQPKKRKVEFSDEITSHPAPQDMNENGAFSMEIFRRFVKSGLDEMEKNESTHIDQIAQQIALPSNNTNRISAEHFGVLLDVLSNNINKIDSGRGAILIQAIINFEKWWELPSPTLSKYIFFIRILCSSIPKWWQDVSMILISGFHLPLEKTACHHEMLKFFLRMIPSSMGFIDLYMIRFFPNNNDTRKKLINYISNVLQLTTYCKELQFQAWSLLMERAISLDVALQNELDELDDDIEDNLSESSDNDNESDSDDAPAAAAADDDDDDDDEDNENGEKSDEPEDEQENEILSGDEYDEGEEEYNVQASMNIKELSCKLDSILTLISTRLGERLTPESLESGEGVSIFNTLSTLFKTHVLPTYYTRSIQYIMFHMSQQQVELMDSFLVTLIDISFSPNETYEKKIKSLQYLGSFIARAKKLSRTQIIFVASYLTSWLNRYVIEREDEVEQSGGMDRFKHFYAAFQALCYIFCFRYSLFRDADGNWECELEKFFPRMVLSKFNPLKYCNENVMLMFSRISQHEDVAYCFSIIENNNNERLRGIIGRGDKNKKNSVASAAASTWSLATRQQFIDLQSYFPFDPLFLKQFKSMMKEYYIEWSEAGGEYESDELDE</sequence>
<dbReference type="GO" id="GO:0001181">
    <property type="term" value="F:RNA polymerase I general transcription initiation factor activity"/>
    <property type="evidence" value="ECO:0007669"/>
    <property type="project" value="InterPro"/>
</dbReference>
<evidence type="ECO:0000256" key="1">
    <source>
        <dbReference type="ARBA" id="ARBA00010098"/>
    </source>
</evidence>
<reference evidence="3 4" key="1">
    <citation type="submission" date="2020-07" db="EMBL/GenBank/DDBJ databases">
        <title>The yeast mating-type switching endonuclease HO is a domesticated member of an unorthodox homing genetic element family.</title>
        <authorList>
            <person name="Coughlan A.Y."/>
            <person name="Lombardi L."/>
            <person name="Braun-Galleani S."/>
            <person name="Martos A.R."/>
            <person name="Galeote V."/>
            <person name="Bigey F."/>
            <person name="Dequin S."/>
            <person name="Byrne K.P."/>
            <person name="Wolfe K.H."/>
        </authorList>
    </citation>
    <scope>NUCLEOTIDE SEQUENCE [LARGE SCALE GENOMIC DNA]</scope>
    <source>
        <strain evidence="3 4">NRRL Y-6702</strain>
    </source>
</reference>
<dbReference type="PANTHER" id="PTHR12790:SF0">
    <property type="entry name" value="RNA POLYMERASE I-SPECIFIC TRANSCRIPTION INITIATION FACTOR RRN3-RELATED"/>
    <property type="match status" value="1"/>
</dbReference>
<dbReference type="RefSeq" id="XP_037144328.1">
    <property type="nucleotide sequence ID" value="XM_037288433.1"/>
</dbReference>
<feature type="compositionally biased region" description="Acidic residues" evidence="2">
    <location>
        <begin position="259"/>
        <end position="276"/>
    </location>
</feature>
<dbReference type="GeneID" id="59236324"/>
<dbReference type="EMBL" id="CP058607">
    <property type="protein sequence ID" value="QLG72600.1"/>
    <property type="molecule type" value="Genomic_DNA"/>
</dbReference>
<evidence type="ECO:0008006" key="5">
    <source>
        <dbReference type="Google" id="ProtNLM"/>
    </source>
</evidence>
<dbReference type="GO" id="GO:0005634">
    <property type="term" value="C:nucleus"/>
    <property type="evidence" value="ECO:0007669"/>
    <property type="project" value="TreeGrafter"/>
</dbReference>
<proteinExistence type="inferred from homology"/>
<keyword evidence="4" id="KW-1185">Reference proteome</keyword>
<dbReference type="OrthoDB" id="26970at2759"/>
<organism evidence="3 4">
    <name type="scientific">Zygotorulaspora mrakii</name>
    <name type="common">Zygosaccharomyces mrakii</name>
    <dbReference type="NCBI Taxonomy" id="42260"/>
    <lineage>
        <taxon>Eukaryota</taxon>
        <taxon>Fungi</taxon>
        <taxon>Dikarya</taxon>
        <taxon>Ascomycota</taxon>
        <taxon>Saccharomycotina</taxon>
        <taxon>Saccharomycetes</taxon>
        <taxon>Saccharomycetales</taxon>
        <taxon>Saccharomycetaceae</taxon>
        <taxon>Zygotorulaspora</taxon>
    </lineage>
</organism>
<dbReference type="Pfam" id="PF05327">
    <property type="entry name" value="RRN3"/>
    <property type="match status" value="1"/>
</dbReference>
<gene>
    <name evidence="3" type="ORF">HG535_0D03080</name>
</gene>
<dbReference type="AlphaFoldDB" id="A0A7H9B1V1"/>
<dbReference type="GO" id="GO:0001042">
    <property type="term" value="F:RNA polymerase I core binding"/>
    <property type="evidence" value="ECO:0007669"/>
    <property type="project" value="TreeGrafter"/>
</dbReference>
<protein>
    <recommendedName>
        <fullName evidence="5">RNA polymerase I-specific transcription initiation factor RRN3</fullName>
    </recommendedName>
</protein>
<dbReference type="PANTHER" id="PTHR12790">
    <property type="entry name" value="TRANSCRIPTION INITIATION FACTOR IA RRN3"/>
    <property type="match status" value="1"/>
</dbReference>
<comment type="similarity">
    <text evidence="1">Belongs to the RRN3 family.</text>
</comment>
<dbReference type="Proteomes" id="UP000509704">
    <property type="component" value="Chromosome 4"/>
</dbReference>
<feature type="compositionally biased region" description="Acidic residues" evidence="2">
    <location>
        <begin position="283"/>
        <end position="318"/>
    </location>
</feature>